<proteinExistence type="predicted"/>
<feature type="transmembrane region" description="Helical" evidence="6">
    <location>
        <begin position="70"/>
        <end position="96"/>
    </location>
</feature>
<evidence type="ECO:0000256" key="5">
    <source>
        <dbReference type="SAM" id="MobiDB-lite"/>
    </source>
</evidence>
<feature type="compositionally biased region" description="Basic and acidic residues" evidence="5">
    <location>
        <begin position="176"/>
        <end position="188"/>
    </location>
</feature>
<sequence length="196" mass="20692">MSTYGLGFNISNMGGNIFVNFAIGGVLDAGVSLFNGFIVNRLSRKYFYLICSTFGACACLLTFIPIVLDAPIWCVVILSLIGKASLVAAYPLLYTYTAELFPTTHRGIGVGSCSMMARIGGLISPYIADLGLHTSGKMAAVLPQLVFGACAIGGAVLVLLLPDTKGRELPETIDDIRNPLQKHTESKPSKNGAVSA</sequence>
<evidence type="ECO:0000256" key="3">
    <source>
        <dbReference type="ARBA" id="ARBA00022989"/>
    </source>
</evidence>
<name>A0AAV4BGK6_9GAST</name>
<organism evidence="8 9">
    <name type="scientific">Plakobranchus ocellatus</name>
    <dbReference type="NCBI Taxonomy" id="259542"/>
    <lineage>
        <taxon>Eukaryota</taxon>
        <taxon>Metazoa</taxon>
        <taxon>Spiralia</taxon>
        <taxon>Lophotrochozoa</taxon>
        <taxon>Mollusca</taxon>
        <taxon>Gastropoda</taxon>
        <taxon>Heterobranchia</taxon>
        <taxon>Euthyneura</taxon>
        <taxon>Panpulmonata</taxon>
        <taxon>Sacoglossa</taxon>
        <taxon>Placobranchoidea</taxon>
        <taxon>Plakobranchidae</taxon>
        <taxon>Plakobranchus</taxon>
    </lineage>
</organism>
<keyword evidence="2 6" id="KW-0812">Transmembrane</keyword>
<dbReference type="GO" id="GO:0022857">
    <property type="term" value="F:transmembrane transporter activity"/>
    <property type="evidence" value="ECO:0007669"/>
    <property type="project" value="InterPro"/>
</dbReference>
<evidence type="ECO:0000313" key="8">
    <source>
        <dbReference type="EMBL" id="GFO18728.1"/>
    </source>
</evidence>
<evidence type="ECO:0000256" key="4">
    <source>
        <dbReference type="ARBA" id="ARBA00023136"/>
    </source>
</evidence>
<protein>
    <submittedName>
        <fullName evidence="8">Solute carrier family 22 member 13</fullName>
    </submittedName>
</protein>
<comment type="subcellular location">
    <subcellularLocation>
        <location evidence="1">Membrane</location>
        <topology evidence="1">Multi-pass membrane protein</topology>
    </subcellularLocation>
</comment>
<dbReference type="Pfam" id="PF07690">
    <property type="entry name" value="MFS_1"/>
    <property type="match status" value="1"/>
</dbReference>
<evidence type="ECO:0000256" key="6">
    <source>
        <dbReference type="SAM" id="Phobius"/>
    </source>
</evidence>
<keyword evidence="9" id="KW-1185">Reference proteome</keyword>
<dbReference type="InterPro" id="IPR011701">
    <property type="entry name" value="MFS"/>
</dbReference>
<feature type="transmembrane region" description="Helical" evidence="6">
    <location>
        <begin position="140"/>
        <end position="161"/>
    </location>
</feature>
<dbReference type="PROSITE" id="PS50850">
    <property type="entry name" value="MFS"/>
    <property type="match status" value="1"/>
</dbReference>
<evidence type="ECO:0000313" key="9">
    <source>
        <dbReference type="Proteomes" id="UP000735302"/>
    </source>
</evidence>
<gene>
    <name evidence="8" type="ORF">PoB_004523300</name>
</gene>
<accession>A0AAV4BGK6</accession>
<dbReference type="InterPro" id="IPR036259">
    <property type="entry name" value="MFS_trans_sf"/>
</dbReference>
<dbReference type="Gene3D" id="1.20.1250.20">
    <property type="entry name" value="MFS general substrate transporter like domains"/>
    <property type="match status" value="1"/>
</dbReference>
<evidence type="ECO:0000259" key="7">
    <source>
        <dbReference type="PROSITE" id="PS50850"/>
    </source>
</evidence>
<dbReference type="GO" id="GO:0016020">
    <property type="term" value="C:membrane"/>
    <property type="evidence" value="ECO:0007669"/>
    <property type="project" value="UniProtKB-SubCell"/>
</dbReference>
<keyword evidence="3 6" id="KW-1133">Transmembrane helix</keyword>
<feature type="transmembrane region" description="Helical" evidence="6">
    <location>
        <begin position="46"/>
        <end position="64"/>
    </location>
</feature>
<dbReference type="SUPFAM" id="SSF103473">
    <property type="entry name" value="MFS general substrate transporter"/>
    <property type="match status" value="1"/>
</dbReference>
<evidence type="ECO:0000256" key="2">
    <source>
        <dbReference type="ARBA" id="ARBA00022692"/>
    </source>
</evidence>
<feature type="transmembrane region" description="Helical" evidence="6">
    <location>
        <begin position="108"/>
        <end position="128"/>
    </location>
</feature>
<dbReference type="InterPro" id="IPR020846">
    <property type="entry name" value="MFS_dom"/>
</dbReference>
<dbReference type="PANTHER" id="PTHR24064">
    <property type="entry name" value="SOLUTE CARRIER FAMILY 22 MEMBER"/>
    <property type="match status" value="1"/>
</dbReference>
<feature type="transmembrane region" description="Helical" evidence="6">
    <location>
        <begin position="17"/>
        <end position="39"/>
    </location>
</feature>
<dbReference type="AlphaFoldDB" id="A0AAV4BGK6"/>
<dbReference type="Proteomes" id="UP000735302">
    <property type="component" value="Unassembled WGS sequence"/>
</dbReference>
<keyword evidence="4 6" id="KW-0472">Membrane</keyword>
<evidence type="ECO:0000256" key="1">
    <source>
        <dbReference type="ARBA" id="ARBA00004141"/>
    </source>
</evidence>
<feature type="region of interest" description="Disordered" evidence="5">
    <location>
        <begin position="176"/>
        <end position="196"/>
    </location>
</feature>
<feature type="domain" description="Major facilitator superfamily (MFS) profile" evidence="7">
    <location>
        <begin position="1"/>
        <end position="166"/>
    </location>
</feature>
<comment type="caution">
    <text evidence="8">The sequence shown here is derived from an EMBL/GenBank/DDBJ whole genome shotgun (WGS) entry which is preliminary data.</text>
</comment>
<dbReference type="EMBL" id="BLXT01004974">
    <property type="protein sequence ID" value="GFO18728.1"/>
    <property type="molecule type" value="Genomic_DNA"/>
</dbReference>
<reference evidence="8 9" key="1">
    <citation type="journal article" date="2021" name="Elife">
        <title>Chloroplast acquisition without the gene transfer in kleptoplastic sea slugs, Plakobranchus ocellatus.</title>
        <authorList>
            <person name="Maeda T."/>
            <person name="Takahashi S."/>
            <person name="Yoshida T."/>
            <person name="Shimamura S."/>
            <person name="Takaki Y."/>
            <person name="Nagai Y."/>
            <person name="Toyoda A."/>
            <person name="Suzuki Y."/>
            <person name="Arimoto A."/>
            <person name="Ishii H."/>
            <person name="Satoh N."/>
            <person name="Nishiyama T."/>
            <person name="Hasebe M."/>
            <person name="Maruyama T."/>
            <person name="Minagawa J."/>
            <person name="Obokata J."/>
            <person name="Shigenobu S."/>
        </authorList>
    </citation>
    <scope>NUCLEOTIDE SEQUENCE [LARGE SCALE GENOMIC DNA]</scope>
</reference>